<evidence type="ECO:0000313" key="4">
    <source>
        <dbReference type="Proteomes" id="UP000324897"/>
    </source>
</evidence>
<sequence>MDSMSQGTTSTTASDLGFEPITEPLPCELHVPFGYKKGKTLKIATGMALPREVVHTRQIPTGFIRVSIDEIVEGYEDNEIEIPIPKEGIETLKDSLGTFIMWKRREVILITRTSPPPVSGHGSHHASQPSRADGERPGQSSPTSAAASASNARSAAKEAETMAAGNEWSPTIENLEDVVSTPPQMEPGSNDVPIDVPHHSNDVVRPEPPPEKDDVPSQPLPKKDDALSQPPPKEDVAISQASKDDSLPQTPPMKDVAVSEASKDASLPQPPPKKDVRPPPPAKPYVPVVPRTVTVFDTEPTGSEKEKVQQAISTYMQTWKTSWNPSPQVATKVDHVADPRSLLCYDDEVLGDLTDEDLPTFKLGKQLLPRSCLKNMSWEMKKLHHWYMQAAKEGISMIPVRYGPDIFNDMEPDKVNHMGITFDEIYRAYRLQRLDSTLITLWCMLCSIYQRKTHTHTREFWKLVYLNPQLCYKQPKGSVHCGYYTCIFSQSSSKYLDTIVKETKEEKEQRMKRQRTQKQKEYEMTRRGIIPPDSFSCDWPDMEAPARANAAPEWEALVNPVVSGRCSLQMLKPKNLSKWKVKPKGVLNENGKLLRYGNNNGLAMCGKI</sequence>
<dbReference type="Pfam" id="PF26133">
    <property type="entry name" value="DUF8039"/>
    <property type="match status" value="1"/>
</dbReference>
<evidence type="ECO:0000259" key="2">
    <source>
        <dbReference type="Pfam" id="PF26133"/>
    </source>
</evidence>
<dbReference type="EMBL" id="RWGY01000659">
    <property type="protein sequence ID" value="TVT99911.1"/>
    <property type="molecule type" value="Genomic_DNA"/>
</dbReference>
<feature type="compositionally biased region" description="Basic and acidic residues" evidence="1">
    <location>
        <begin position="196"/>
        <end position="246"/>
    </location>
</feature>
<evidence type="ECO:0000313" key="3">
    <source>
        <dbReference type="EMBL" id="TVT99911.1"/>
    </source>
</evidence>
<dbReference type="Gramene" id="TVT99911">
    <property type="protein sequence ID" value="TVT99911"/>
    <property type="gene ID" value="EJB05_54690"/>
</dbReference>
<organism evidence="3 4">
    <name type="scientific">Eragrostis curvula</name>
    <name type="common">weeping love grass</name>
    <dbReference type="NCBI Taxonomy" id="38414"/>
    <lineage>
        <taxon>Eukaryota</taxon>
        <taxon>Viridiplantae</taxon>
        <taxon>Streptophyta</taxon>
        <taxon>Embryophyta</taxon>
        <taxon>Tracheophyta</taxon>
        <taxon>Spermatophyta</taxon>
        <taxon>Magnoliopsida</taxon>
        <taxon>Liliopsida</taxon>
        <taxon>Poales</taxon>
        <taxon>Poaceae</taxon>
        <taxon>PACMAD clade</taxon>
        <taxon>Chloridoideae</taxon>
        <taxon>Eragrostideae</taxon>
        <taxon>Eragrostidinae</taxon>
        <taxon>Eragrostis</taxon>
    </lineage>
</organism>
<feature type="domain" description="DUF8039" evidence="2">
    <location>
        <begin position="20"/>
        <end position="109"/>
    </location>
</feature>
<dbReference type="Proteomes" id="UP000324897">
    <property type="component" value="Unassembled WGS sequence"/>
</dbReference>
<name>A0A5J9SLP3_9POAL</name>
<accession>A0A5J9SLP3</accession>
<dbReference type="PANTHER" id="PTHR33018:SF34">
    <property type="entry name" value="OS02G0472350 PROTEIN"/>
    <property type="match status" value="1"/>
</dbReference>
<proteinExistence type="predicted"/>
<comment type="caution">
    <text evidence="3">The sequence shown here is derived from an EMBL/GenBank/DDBJ whole genome shotgun (WGS) entry which is preliminary data.</text>
</comment>
<feature type="compositionally biased region" description="Low complexity" evidence="1">
    <location>
        <begin position="140"/>
        <end position="154"/>
    </location>
</feature>
<dbReference type="InterPro" id="IPR058352">
    <property type="entry name" value="DUF8039"/>
</dbReference>
<feature type="region of interest" description="Disordered" evidence="1">
    <location>
        <begin position="113"/>
        <end position="285"/>
    </location>
</feature>
<dbReference type="AlphaFoldDB" id="A0A5J9SLP3"/>
<evidence type="ECO:0000256" key="1">
    <source>
        <dbReference type="SAM" id="MobiDB-lite"/>
    </source>
</evidence>
<feature type="non-terminal residue" evidence="3">
    <location>
        <position position="1"/>
    </location>
</feature>
<protein>
    <recommendedName>
        <fullName evidence="2">DUF8039 domain-containing protein</fullName>
    </recommendedName>
</protein>
<gene>
    <name evidence="3" type="ORF">EJB05_54690</name>
</gene>
<reference evidence="3 4" key="1">
    <citation type="journal article" date="2019" name="Sci. Rep.">
        <title>A high-quality genome of Eragrostis curvula grass provides insights into Poaceae evolution and supports new strategies to enhance forage quality.</title>
        <authorList>
            <person name="Carballo J."/>
            <person name="Santos B.A.C.M."/>
            <person name="Zappacosta D."/>
            <person name="Garbus I."/>
            <person name="Selva J.P."/>
            <person name="Gallo C.A."/>
            <person name="Diaz A."/>
            <person name="Albertini E."/>
            <person name="Caccamo M."/>
            <person name="Echenique V."/>
        </authorList>
    </citation>
    <scope>NUCLEOTIDE SEQUENCE [LARGE SCALE GENOMIC DNA]</scope>
    <source>
        <strain evidence="4">cv. Victoria</strain>
        <tissue evidence="3">Leaf</tissue>
    </source>
</reference>
<dbReference type="PANTHER" id="PTHR33018">
    <property type="entry name" value="OS10G0338966 PROTEIN-RELATED"/>
    <property type="match status" value="1"/>
</dbReference>
<dbReference type="OrthoDB" id="721598at2759"/>
<keyword evidence="4" id="KW-1185">Reference proteome</keyword>